<dbReference type="PANTHER" id="PTHR43245">
    <property type="entry name" value="BIFUNCTIONAL POLYMYXIN RESISTANCE PROTEIN ARNA"/>
    <property type="match status" value="1"/>
</dbReference>
<dbReference type="GO" id="GO:0016616">
    <property type="term" value="F:oxidoreductase activity, acting on the CH-OH group of donors, NAD or NADP as acceptor"/>
    <property type="evidence" value="ECO:0007669"/>
    <property type="project" value="InterPro"/>
</dbReference>
<comment type="similarity">
    <text evidence="1">Belongs to the 3-beta-HSD family.</text>
</comment>
<dbReference type="PANTHER" id="PTHR43245:SF51">
    <property type="entry name" value="SHORT CHAIN DEHYDROGENASE_REDUCTASE FAMILY 42E, MEMBER 2"/>
    <property type="match status" value="1"/>
</dbReference>
<proteinExistence type="inferred from homology"/>
<accession>A0A5C5Y3X5</accession>
<keyword evidence="2" id="KW-0560">Oxidoreductase</keyword>
<dbReference type="Gene3D" id="3.40.50.720">
    <property type="entry name" value="NAD(P)-binding Rossmann-like Domain"/>
    <property type="match status" value="1"/>
</dbReference>
<dbReference type="EMBL" id="SJPL01000001">
    <property type="protein sequence ID" value="TWT68975.1"/>
    <property type="molecule type" value="Genomic_DNA"/>
</dbReference>
<dbReference type="Pfam" id="PF01073">
    <property type="entry name" value="3Beta_HSD"/>
    <property type="match status" value="1"/>
</dbReference>
<organism evidence="4 5">
    <name type="scientific">Crateriforma conspicua</name>
    <dbReference type="NCBI Taxonomy" id="2527996"/>
    <lineage>
        <taxon>Bacteria</taxon>
        <taxon>Pseudomonadati</taxon>
        <taxon>Planctomycetota</taxon>
        <taxon>Planctomycetia</taxon>
        <taxon>Planctomycetales</taxon>
        <taxon>Planctomycetaceae</taxon>
        <taxon>Crateriforma</taxon>
    </lineage>
</organism>
<evidence type="ECO:0000259" key="3">
    <source>
        <dbReference type="Pfam" id="PF01073"/>
    </source>
</evidence>
<dbReference type="SUPFAM" id="SSF51735">
    <property type="entry name" value="NAD(P)-binding Rossmann-fold domains"/>
    <property type="match status" value="1"/>
</dbReference>
<evidence type="ECO:0000313" key="5">
    <source>
        <dbReference type="Proteomes" id="UP000317238"/>
    </source>
</evidence>
<protein>
    <submittedName>
        <fullName evidence="4">3 beta-hydroxysteroid dehydrogenase/Delta 5--&gt;4-isomerase</fullName>
    </submittedName>
</protein>
<dbReference type="GO" id="GO:0006694">
    <property type="term" value="P:steroid biosynthetic process"/>
    <property type="evidence" value="ECO:0007669"/>
    <property type="project" value="InterPro"/>
</dbReference>
<dbReference type="InterPro" id="IPR050177">
    <property type="entry name" value="Lipid_A_modif_metabolic_enz"/>
</dbReference>
<gene>
    <name evidence="4" type="ORF">Pan14r_12590</name>
</gene>
<dbReference type="OrthoDB" id="9811743at2"/>
<dbReference type="RefSeq" id="WP_146438612.1">
    <property type="nucleotide sequence ID" value="NZ_SJPL01000001.1"/>
</dbReference>
<evidence type="ECO:0000256" key="2">
    <source>
        <dbReference type="ARBA" id="ARBA00023002"/>
    </source>
</evidence>
<dbReference type="Proteomes" id="UP000317238">
    <property type="component" value="Unassembled WGS sequence"/>
</dbReference>
<dbReference type="InterPro" id="IPR002225">
    <property type="entry name" value="3Beta_OHSteriod_DH/Estase"/>
</dbReference>
<keyword evidence="4" id="KW-0413">Isomerase</keyword>
<keyword evidence="5" id="KW-1185">Reference proteome</keyword>
<feature type="domain" description="3-beta hydroxysteroid dehydrogenase/isomerase" evidence="3">
    <location>
        <begin position="5"/>
        <end position="258"/>
    </location>
</feature>
<dbReference type="AlphaFoldDB" id="A0A5C5Y3X5"/>
<evidence type="ECO:0000256" key="1">
    <source>
        <dbReference type="ARBA" id="ARBA00009219"/>
    </source>
</evidence>
<name>A0A5C5Y3X5_9PLAN</name>
<evidence type="ECO:0000313" key="4">
    <source>
        <dbReference type="EMBL" id="TWT68975.1"/>
    </source>
</evidence>
<dbReference type="GO" id="GO:0016853">
    <property type="term" value="F:isomerase activity"/>
    <property type="evidence" value="ECO:0007669"/>
    <property type="project" value="UniProtKB-KW"/>
</dbReference>
<comment type="caution">
    <text evidence="4">The sequence shown here is derived from an EMBL/GenBank/DDBJ whole genome shotgun (WGS) entry which is preliminary data.</text>
</comment>
<sequence>MTRCLVTGCGGFLGAEIVRQLLRRGDEVIGVSRREYPELVDAGMTHRRGDLSDRDWTMHHVRDVDVVVHTAAIAGVWGAMPRYLRNNVLTTRHIIDACHRHSIGRLVYTSSPSVTFDGQDQSGVDESAPYPAQWMCNYPRSKAMAEAMVIQADDATRLRTCSLRPHLIWGEGDPHLLPRLIDRAARGRLAIIGDGKNRIDMVHVVNAAHAHVCAIDALEAAPDRAAGRNYFIGQNEPVDCWPWITRLCETAGVKPPTRQFSLRTARAIGVMLEAAYHLTARSGEPPMTRFVAAQMARDHYFDGTAATKRLGYQPPLTMQQGLDATAEYLRTLGDRTASGK</sequence>
<reference evidence="4 5" key="1">
    <citation type="submission" date="2019-02" db="EMBL/GenBank/DDBJ databases">
        <title>Deep-cultivation of Planctomycetes and their phenomic and genomic characterization uncovers novel biology.</title>
        <authorList>
            <person name="Wiegand S."/>
            <person name="Jogler M."/>
            <person name="Boedeker C."/>
            <person name="Pinto D."/>
            <person name="Vollmers J."/>
            <person name="Rivas-Marin E."/>
            <person name="Kohn T."/>
            <person name="Peeters S.H."/>
            <person name="Heuer A."/>
            <person name="Rast P."/>
            <person name="Oberbeckmann S."/>
            <person name="Bunk B."/>
            <person name="Jeske O."/>
            <person name="Meyerdierks A."/>
            <person name="Storesund J.E."/>
            <person name="Kallscheuer N."/>
            <person name="Luecker S."/>
            <person name="Lage O.M."/>
            <person name="Pohl T."/>
            <person name="Merkel B.J."/>
            <person name="Hornburger P."/>
            <person name="Mueller R.-W."/>
            <person name="Bruemmer F."/>
            <person name="Labrenz M."/>
            <person name="Spormann A.M."/>
            <person name="Op Den Camp H."/>
            <person name="Overmann J."/>
            <person name="Amann R."/>
            <person name="Jetten M.S.M."/>
            <person name="Mascher T."/>
            <person name="Medema M.H."/>
            <person name="Devos D.P."/>
            <person name="Kaster A.-K."/>
            <person name="Ovreas L."/>
            <person name="Rohde M."/>
            <person name="Galperin M.Y."/>
            <person name="Jogler C."/>
        </authorList>
    </citation>
    <scope>NUCLEOTIDE SEQUENCE [LARGE SCALE GENOMIC DNA]</scope>
    <source>
        <strain evidence="4 5">Pan14r</strain>
    </source>
</reference>
<dbReference type="InterPro" id="IPR036291">
    <property type="entry name" value="NAD(P)-bd_dom_sf"/>
</dbReference>